<dbReference type="RefSeq" id="WP_378264050.1">
    <property type="nucleotide sequence ID" value="NZ_JBHUKR010000006.1"/>
</dbReference>
<dbReference type="InterPro" id="IPR027417">
    <property type="entry name" value="P-loop_NTPase"/>
</dbReference>
<protein>
    <submittedName>
        <fullName evidence="1">AAA family ATPase</fullName>
    </submittedName>
</protein>
<gene>
    <name evidence="1" type="ORF">ACFSXZ_11095</name>
</gene>
<dbReference type="Pfam" id="PF13671">
    <property type="entry name" value="AAA_33"/>
    <property type="match status" value="1"/>
</dbReference>
<proteinExistence type="predicted"/>
<dbReference type="EMBL" id="JBHUKR010000006">
    <property type="protein sequence ID" value="MFD2416868.1"/>
    <property type="molecule type" value="Genomic_DNA"/>
</dbReference>
<name>A0ABW5FPB9_9PSEU</name>
<accession>A0ABW5FPB9</accession>
<dbReference type="Proteomes" id="UP001597417">
    <property type="component" value="Unassembled WGS sequence"/>
</dbReference>
<evidence type="ECO:0000313" key="2">
    <source>
        <dbReference type="Proteomes" id="UP001597417"/>
    </source>
</evidence>
<sequence length="178" mass="19966">MNGVEVLVLHGSPGSGKTTLSRVIAEHLRTAGVANAVIDLDDLCMVHPSPDRSFARENLKAIWPNYAAIPQVKVIIPSVIADEEERRVLRAAVPGTKFAVCELTAPEAVLKQRVTAREPNEFWKRRLRDFVDLYHRRTDLSKIRDFQVSTHGRSVDESAREVIEKAGWRRHARGEVGP</sequence>
<comment type="caution">
    <text evidence="1">The sequence shown here is derived from an EMBL/GenBank/DDBJ whole genome shotgun (WGS) entry which is preliminary data.</text>
</comment>
<organism evidence="1 2">
    <name type="scientific">Amycolatopsis pigmentata</name>
    <dbReference type="NCBI Taxonomy" id="450801"/>
    <lineage>
        <taxon>Bacteria</taxon>
        <taxon>Bacillati</taxon>
        <taxon>Actinomycetota</taxon>
        <taxon>Actinomycetes</taxon>
        <taxon>Pseudonocardiales</taxon>
        <taxon>Pseudonocardiaceae</taxon>
        <taxon>Amycolatopsis</taxon>
    </lineage>
</organism>
<dbReference type="Gene3D" id="3.40.50.300">
    <property type="entry name" value="P-loop containing nucleotide triphosphate hydrolases"/>
    <property type="match status" value="1"/>
</dbReference>
<keyword evidence="2" id="KW-1185">Reference proteome</keyword>
<dbReference type="SUPFAM" id="SSF52540">
    <property type="entry name" value="P-loop containing nucleoside triphosphate hydrolases"/>
    <property type="match status" value="1"/>
</dbReference>
<evidence type="ECO:0000313" key="1">
    <source>
        <dbReference type="EMBL" id="MFD2416868.1"/>
    </source>
</evidence>
<reference evidence="2" key="1">
    <citation type="journal article" date="2019" name="Int. J. Syst. Evol. Microbiol.">
        <title>The Global Catalogue of Microorganisms (GCM) 10K type strain sequencing project: providing services to taxonomists for standard genome sequencing and annotation.</title>
        <authorList>
            <consortium name="The Broad Institute Genomics Platform"/>
            <consortium name="The Broad Institute Genome Sequencing Center for Infectious Disease"/>
            <person name="Wu L."/>
            <person name="Ma J."/>
        </authorList>
    </citation>
    <scope>NUCLEOTIDE SEQUENCE [LARGE SCALE GENOMIC DNA]</scope>
    <source>
        <strain evidence="2">CGMCC 4.7645</strain>
    </source>
</reference>